<keyword evidence="11" id="KW-1185">Reference proteome</keyword>
<keyword evidence="7 8" id="KW-0472">Membrane</keyword>
<feature type="transmembrane region" description="Helical" evidence="8">
    <location>
        <begin position="131"/>
        <end position="157"/>
    </location>
</feature>
<dbReference type="Pfam" id="PF00884">
    <property type="entry name" value="Sulfatase"/>
    <property type="match status" value="1"/>
</dbReference>
<dbReference type="PANTHER" id="PTHR47371:SF3">
    <property type="entry name" value="PHOSPHOGLYCEROL TRANSFERASE I"/>
    <property type="match status" value="1"/>
</dbReference>
<organism evidence="10 11">
    <name type="scientific">Clostridium punense</name>
    <dbReference type="NCBI Taxonomy" id="1054297"/>
    <lineage>
        <taxon>Bacteria</taxon>
        <taxon>Bacillati</taxon>
        <taxon>Bacillota</taxon>
        <taxon>Clostridia</taxon>
        <taxon>Eubacteriales</taxon>
        <taxon>Clostridiaceae</taxon>
        <taxon>Clostridium</taxon>
    </lineage>
</organism>
<feature type="transmembrane region" description="Helical" evidence="8">
    <location>
        <begin position="27"/>
        <end position="46"/>
    </location>
</feature>
<keyword evidence="5 8" id="KW-0812">Transmembrane</keyword>
<keyword evidence="4" id="KW-1003">Cell membrane</keyword>
<comment type="caution">
    <text evidence="10">The sequence shown here is derived from an EMBL/GenBank/DDBJ whole genome shotgun (WGS) entry which is preliminary data.</text>
</comment>
<dbReference type="PANTHER" id="PTHR47371">
    <property type="entry name" value="LIPOTEICHOIC ACID SYNTHASE"/>
    <property type="match status" value="1"/>
</dbReference>
<comment type="subcellular location">
    <subcellularLocation>
        <location evidence="1">Cell membrane</location>
        <topology evidence="1">Multi-pass membrane protein</topology>
    </subcellularLocation>
</comment>
<feature type="transmembrane region" description="Helical" evidence="8">
    <location>
        <begin position="93"/>
        <end position="111"/>
    </location>
</feature>
<dbReference type="PIRSF" id="PIRSF005091">
    <property type="entry name" value="Mmb_sulf_HI1246"/>
    <property type="match status" value="1"/>
</dbReference>
<dbReference type="InterPro" id="IPR050448">
    <property type="entry name" value="OpgB/LTA_synthase_biosynth"/>
</dbReference>
<evidence type="ECO:0000313" key="11">
    <source>
        <dbReference type="Proteomes" id="UP001519308"/>
    </source>
</evidence>
<dbReference type="SUPFAM" id="SSF53649">
    <property type="entry name" value="Alkaline phosphatase-like"/>
    <property type="match status" value="1"/>
</dbReference>
<dbReference type="Proteomes" id="UP001519308">
    <property type="component" value="Unassembled WGS sequence"/>
</dbReference>
<comment type="pathway">
    <text evidence="2">Cell wall biogenesis; lipoteichoic acid biosynthesis.</text>
</comment>
<dbReference type="InterPro" id="IPR000917">
    <property type="entry name" value="Sulfatase_N"/>
</dbReference>
<evidence type="ECO:0000256" key="3">
    <source>
        <dbReference type="ARBA" id="ARBA00009983"/>
    </source>
</evidence>
<evidence type="ECO:0000259" key="9">
    <source>
        <dbReference type="Pfam" id="PF00884"/>
    </source>
</evidence>
<dbReference type="Gene3D" id="3.40.720.10">
    <property type="entry name" value="Alkaline Phosphatase, subunit A"/>
    <property type="match status" value="1"/>
</dbReference>
<dbReference type="CDD" id="cd16015">
    <property type="entry name" value="LTA_synthase"/>
    <property type="match status" value="1"/>
</dbReference>
<evidence type="ECO:0000313" key="10">
    <source>
        <dbReference type="EMBL" id="MBP2021432.1"/>
    </source>
</evidence>
<evidence type="ECO:0000256" key="2">
    <source>
        <dbReference type="ARBA" id="ARBA00004936"/>
    </source>
</evidence>
<protein>
    <submittedName>
        <fullName evidence="10">Phosphoglycerol transferase MdoB-like AlkP superfamily enzyme</fullName>
    </submittedName>
</protein>
<keyword evidence="6 8" id="KW-1133">Transmembrane helix</keyword>
<evidence type="ECO:0000256" key="7">
    <source>
        <dbReference type="ARBA" id="ARBA00023136"/>
    </source>
</evidence>
<evidence type="ECO:0000256" key="1">
    <source>
        <dbReference type="ARBA" id="ARBA00004651"/>
    </source>
</evidence>
<dbReference type="InterPro" id="IPR017850">
    <property type="entry name" value="Alkaline_phosphatase_core_sf"/>
</dbReference>
<gene>
    <name evidence="10" type="ORF">J2Z44_001228</name>
</gene>
<dbReference type="Gene3D" id="3.30.1120.170">
    <property type="match status" value="1"/>
</dbReference>
<dbReference type="EMBL" id="JAGGLL010000007">
    <property type="protein sequence ID" value="MBP2021432.1"/>
    <property type="molecule type" value="Genomic_DNA"/>
</dbReference>
<feature type="transmembrane region" description="Helical" evidence="8">
    <location>
        <begin position="66"/>
        <end position="86"/>
    </location>
</feature>
<evidence type="ECO:0000256" key="6">
    <source>
        <dbReference type="ARBA" id="ARBA00022989"/>
    </source>
</evidence>
<feature type="transmembrane region" description="Helical" evidence="8">
    <location>
        <begin position="169"/>
        <end position="190"/>
    </location>
</feature>
<dbReference type="RefSeq" id="WP_021282468.1">
    <property type="nucleotide sequence ID" value="NZ_JAGGLL010000007.1"/>
</dbReference>
<evidence type="ECO:0000256" key="4">
    <source>
        <dbReference type="ARBA" id="ARBA00022475"/>
    </source>
</evidence>
<feature type="domain" description="Sulfatase N-terminal" evidence="9">
    <location>
        <begin position="273"/>
        <end position="559"/>
    </location>
</feature>
<name>A0ABS4K0W3_9CLOT</name>
<sequence>MKRINIKSSYLNIYKDKTLDIIKQNKLFWVFLIIFILKSIIFTTIIQASGAAGFEISLLGNSLAKGFSYMLFSMMMLSFSFVAKGAGQWKVMIVLDMVLTVIIISDVFYYRGFSSYMNFFLLDQLSMTEDLGGSVIALFRPIDLLFILDFMFLSWVIKKFKDAYKNKIRSFKSFCLILTFSFIFLAVYYLDFNFEYKSKIALVENKLEYYHMPEEKMVMLGPIGYHIYDGFNYFNNKKPFTLSVEDEKSVKEFYDEKEENLSDNEYKSYFKNKNLLLIQVESLENFVINREVQGQTITPNINKLLNNSMYFDNYYEQVWNGNSSDCDLLVNSSVYPVREGATFYRYPNNYYPHSLPNIMKALDYNTFVVHPDMAMYWNYKPALSAMGFEKLYFAEELKVEEKIGLGISDKEYFQKTLEIIKKQKQPFYGVTVTITSHTPFDLPKEYQYLNLKEDLNKNEMGKYFQAIHYTDKQIGNFIDNLDKEGILDNTVIVLYGDHTGVHKYFQDKINMMKNKEEWWSNNDNKIPLLVYNKNLPSRTISTYGGPVDLVPTLGYLMGVDNKHYNTAMGRNLLNTNKDFVILSNFEVRGNVTEEEKNRYKTYLILSDKLIRSNYFYKKQ</sequence>
<accession>A0ABS4K0W3</accession>
<reference evidence="10 11" key="1">
    <citation type="submission" date="2021-03" db="EMBL/GenBank/DDBJ databases">
        <title>Genomic Encyclopedia of Type Strains, Phase IV (KMG-IV): sequencing the most valuable type-strain genomes for metagenomic binning, comparative biology and taxonomic classification.</title>
        <authorList>
            <person name="Goeker M."/>
        </authorList>
    </citation>
    <scope>NUCLEOTIDE SEQUENCE [LARGE SCALE GENOMIC DNA]</scope>
    <source>
        <strain evidence="10 11">DSM 28650</strain>
    </source>
</reference>
<comment type="similarity">
    <text evidence="3">Belongs to the LTA synthase family.</text>
</comment>
<proteinExistence type="inferred from homology"/>
<evidence type="ECO:0000256" key="5">
    <source>
        <dbReference type="ARBA" id="ARBA00022692"/>
    </source>
</evidence>
<dbReference type="InterPro" id="IPR012160">
    <property type="entry name" value="LtaS-like"/>
</dbReference>
<evidence type="ECO:0000256" key="8">
    <source>
        <dbReference type="SAM" id="Phobius"/>
    </source>
</evidence>